<name>A0A1S2ZQ49_ERIEU</name>
<protein>
    <submittedName>
        <fullName evidence="3">Basic proline-rich protein-like isoform X2</fullName>
    </submittedName>
</protein>
<proteinExistence type="predicted"/>
<sequence>MGLHESSETANGHKRGGEAGSQKETPGGAAVPDPRCQPAAPPSSSFPPGGAARTAVRAARTPRSPHPQPQPAAHPRQPPPEAGRGRVFPAAQSTLRSPAGELQRQPGHPPHRTDTPGRPPAREPNQATHREAPSELPPDRLLLLPPPRNFPSCAAAAGSAPPPAPATAEPPGTRRGGEQQLGGWRAEPRPSPYAPPRGGTRRPCSRWGDHLALLPRGSRLAAPVAAPAAPLQCAPLPRRSEAPQPQPVASSRTRTPLQDRIPKLVRWLVPWLPPPGFPPPLPGL</sequence>
<gene>
    <name evidence="3" type="primary">LOC103113254</name>
</gene>
<dbReference type="InParanoid" id="A0A1S2ZQ49"/>
<reference evidence="2" key="1">
    <citation type="submission" date="2025-05" db="UniProtKB">
        <authorList>
            <consortium name="RefSeq"/>
        </authorList>
    </citation>
    <scope>NUCLEOTIDE SEQUENCE [LARGE SCALE GENOMIC DNA]</scope>
</reference>
<feature type="region of interest" description="Disordered" evidence="1">
    <location>
        <begin position="232"/>
        <end position="257"/>
    </location>
</feature>
<evidence type="ECO:0000313" key="3">
    <source>
        <dbReference type="RefSeq" id="XP_007522839.2"/>
    </source>
</evidence>
<feature type="region of interest" description="Disordered" evidence="1">
    <location>
        <begin position="1"/>
        <end position="206"/>
    </location>
</feature>
<evidence type="ECO:0000256" key="1">
    <source>
        <dbReference type="SAM" id="MobiDB-lite"/>
    </source>
</evidence>
<feature type="compositionally biased region" description="Low complexity" evidence="1">
    <location>
        <begin position="46"/>
        <end position="62"/>
    </location>
</feature>
<reference evidence="3" key="2">
    <citation type="submission" date="2025-08" db="UniProtKB">
        <authorList>
            <consortium name="RefSeq"/>
        </authorList>
    </citation>
    <scope>IDENTIFICATION</scope>
</reference>
<keyword evidence="2" id="KW-1185">Reference proteome</keyword>
<dbReference type="AlphaFoldDB" id="A0A1S2ZQ49"/>
<accession>A0A1S2ZQ49</accession>
<feature type="compositionally biased region" description="Pro residues" evidence="1">
    <location>
        <begin position="64"/>
        <end position="81"/>
    </location>
</feature>
<feature type="compositionally biased region" description="Polar residues" evidence="1">
    <location>
        <begin position="247"/>
        <end position="256"/>
    </location>
</feature>
<dbReference type="GeneID" id="103113254"/>
<dbReference type="RefSeq" id="XP_007522839.2">
    <property type="nucleotide sequence ID" value="XM_007522777.2"/>
</dbReference>
<dbReference type="Proteomes" id="UP001652624">
    <property type="component" value="Chromosome 2"/>
</dbReference>
<evidence type="ECO:0000313" key="2">
    <source>
        <dbReference type="Proteomes" id="UP001652624"/>
    </source>
</evidence>
<organism evidence="2 3">
    <name type="scientific">Erinaceus europaeus</name>
    <name type="common">Western European hedgehog</name>
    <dbReference type="NCBI Taxonomy" id="9365"/>
    <lineage>
        <taxon>Eukaryota</taxon>
        <taxon>Metazoa</taxon>
        <taxon>Chordata</taxon>
        <taxon>Craniata</taxon>
        <taxon>Vertebrata</taxon>
        <taxon>Euteleostomi</taxon>
        <taxon>Mammalia</taxon>
        <taxon>Eutheria</taxon>
        <taxon>Laurasiatheria</taxon>
        <taxon>Eulipotyphla</taxon>
        <taxon>Erinaceidae</taxon>
        <taxon>Erinaceinae</taxon>
        <taxon>Erinaceus</taxon>
    </lineage>
</organism>